<feature type="region of interest" description="Disordered" evidence="1">
    <location>
        <begin position="185"/>
        <end position="234"/>
    </location>
</feature>
<evidence type="ECO:0000313" key="3">
    <source>
        <dbReference type="Proteomes" id="UP000289738"/>
    </source>
</evidence>
<dbReference type="STRING" id="3818.A0A445A259"/>
<feature type="compositionally biased region" description="Basic and acidic residues" evidence="1">
    <location>
        <begin position="12"/>
        <end position="21"/>
    </location>
</feature>
<dbReference type="PANTHER" id="PTHR31286">
    <property type="entry name" value="GLYCINE-RICH CELL WALL STRUCTURAL PROTEIN 1.8-LIKE"/>
    <property type="match status" value="1"/>
</dbReference>
<feature type="compositionally biased region" description="Basic and acidic residues" evidence="1">
    <location>
        <begin position="210"/>
        <end position="231"/>
    </location>
</feature>
<keyword evidence="3" id="KW-1185">Reference proteome</keyword>
<evidence type="ECO:0000313" key="2">
    <source>
        <dbReference type="EMBL" id="RYR20531.1"/>
    </source>
</evidence>
<feature type="compositionally biased region" description="Basic and acidic residues" evidence="1">
    <location>
        <begin position="185"/>
        <end position="195"/>
    </location>
</feature>
<dbReference type="PANTHER" id="PTHR31286:SF99">
    <property type="entry name" value="DUF4283 DOMAIN-CONTAINING PROTEIN"/>
    <property type="match status" value="1"/>
</dbReference>
<evidence type="ECO:0008006" key="4">
    <source>
        <dbReference type="Google" id="ProtNLM"/>
    </source>
</evidence>
<accession>A0A445A259</accession>
<organism evidence="2 3">
    <name type="scientific">Arachis hypogaea</name>
    <name type="common">Peanut</name>
    <dbReference type="NCBI Taxonomy" id="3818"/>
    <lineage>
        <taxon>Eukaryota</taxon>
        <taxon>Viridiplantae</taxon>
        <taxon>Streptophyta</taxon>
        <taxon>Embryophyta</taxon>
        <taxon>Tracheophyta</taxon>
        <taxon>Spermatophyta</taxon>
        <taxon>Magnoliopsida</taxon>
        <taxon>eudicotyledons</taxon>
        <taxon>Gunneridae</taxon>
        <taxon>Pentapetalae</taxon>
        <taxon>rosids</taxon>
        <taxon>fabids</taxon>
        <taxon>Fabales</taxon>
        <taxon>Fabaceae</taxon>
        <taxon>Papilionoideae</taxon>
        <taxon>50 kb inversion clade</taxon>
        <taxon>dalbergioids sensu lato</taxon>
        <taxon>Dalbergieae</taxon>
        <taxon>Pterocarpus clade</taxon>
        <taxon>Arachis</taxon>
    </lineage>
</organism>
<dbReference type="Proteomes" id="UP000289738">
    <property type="component" value="Chromosome B03"/>
</dbReference>
<name>A0A445A259_ARAHY</name>
<evidence type="ECO:0000256" key="1">
    <source>
        <dbReference type="SAM" id="MobiDB-lite"/>
    </source>
</evidence>
<feature type="compositionally biased region" description="Polar residues" evidence="1">
    <location>
        <begin position="196"/>
        <end position="208"/>
    </location>
</feature>
<protein>
    <recommendedName>
        <fullName evidence="4">Zinc knuckle CX2CX4HX4C domain-containing protein</fullName>
    </recommendedName>
</protein>
<sequence length="259" mass="29305">MRGGFVRGGASRSHEPRREPNAEQDLQQGLGKKVKKNGEGKEFSGSVCIHPRVDAWMEGHKEGEHREHSMMHVDEMPPEEESKKGTQGLSTFFANIVKTGKSVPQQGDPSAEVNREDEAEKVGRTLKVDSNTTEVSRGKFAKICVEVELDKSLVSQYLINGIPHAVEYKELYLVCFSYKRVGHDRENCPEKKKNASEAQNDNGKNTARNPEVEERDKNVNDKIDKGKKVQWENDGGFCPWMLVQRHTRGKENCARKRTE</sequence>
<dbReference type="AlphaFoldDB" id="A0A445A259"/>
<proteinExistence type="predicted"/>
<dbReference type="InterPro" id="IPR040256">
    <property type="entry name" value="At4g02000-like"/>
</dbReference>
<gene>
    <name evidence="2" type="ORF">Ahy_B03g065707</name>
</gene>
<reference evidence="2 3" key="1">
    <citation type="submission" date="2019-01" db="EMBL/GenBank/DDBJ databases">
        <title>Sequencing of cultivated peanut Arachis hypogaea provides insights into genome evolution and oil improvement.</title>
        <authorList>
            <person name="Chen X."/>
        </authorList>
    </citation>
    <scope>NUCLEOTIDE SEQUENCE [LARGE SCALE GENOMIC DNA]</scope>
    <source>
        <strain evidence="3">cv. Fuhuasheng</strain>
        <tissue evidence="2">Leaves</tissue>
    </source>
</reference>
<feature type="region of interest" description="Disordered" evidence="1">
    <location>
        <begin position="1"/>
        <end position="47"/>
    </location>
</feature>
<comment type="caution">
    <text evidence="2">The sequence shown here is derived from an EMBL/GenBank/DDBJ whole genome shotgun (WGS) entry which is preliminary data.</text>
</comment>
<dbReference type="EMBL" id="SDMP01000013">
    <property type="protein sequence ID" value="RYR20531.1"/>
    <property type="molecule type" value="Genomic_DNA"/>
</dbReference>